<evidence type="ECO:0000313" key="2">
    <source>
        <dbReference type="EMBL" id="CAG8857392.1"/>
    </source>
</evidence>
<comment type="caution">
    <text evidence="2">The sequence shown here is derived from an EMBL/GenBank/DDBJ whole genome shotgun (WGS) entry which is preliminary data.</text>
</comment>
<reference evidence="2 3" key="1">
    <citation type="submission" date="2021-06" db="EMBL/GenBank/DDBJ databases">
        <authorList>
            <person name="Kallberg Y."/>
            <person name="Tangrot J."/>
            <person name="Rosling A."/>
        </authorList>
    </citation>
    <scope>NUCLEOTIDE SEQUENCE [LARGE SCALE GENOMIC DNA]</scope>
    <source>
        <strain evidence="2 3">120-4 pot B 10/14</strain>
    </source>
</reference>
<name>A0ABN7XQ72_GIGMA</name>
<feature type="non-terminal residue" evidence="2">
    <location>
        <position position="1"/>
    </location>
</feature>
<dbReference type="EMBL" id="CAJVQB010170481">
    <property type="protein sequence ID" value="CAG8857392.1"/>
    <property type="molecule type" value="Genomic_DNA"/>
</dbReference>
<evidence type="ECO:0000256" key="1">
    <source>
        <dbReference type="SAM" id="MobiDB-lite"/>
    </source>
</evidence>
<protein>
    <submittedName>
        <fullName evidence="2">5079_t:CDS:1</fullName>
    </submittedName>
</protein>
<accession>A0ABN7XQ72</accession>
<keyword evidence="3" id="KW-1185">Reference proteome</keyword>
<gene>
    <name evidence="2" type="ORF">GMARGA_LOCUS46213</name>
</gene>
<feature type="non-terminal residue" evidence="2">
    <location>
        <position position="68"/>
    </location>
</feature>
<proteinExistence type="predicted"/>
<evidence type="ECO:0000313" key="3">
    <source>
        <dbReference type="Proteomes" id="UP000789901"/>
    </source>
</evidence>
<sequence length="68" mass="7984">LPKCQKANVQDESVGQSSDTTKSSKVSKFGRFLLRSPTWKWFEEIYIDKIRHETPQNCTWILKNDHTT</sequence>
<dbReference type="Proteomes" id="UP000789901">
    <property type="component" value="Unassembled WGS sequence"/>
</dbReference>
<organism evidence="2 3">
    <name type="scientific">Gigaspora margarita</name>
    <dbReference type="NCBI Taxonomy" id="4874"/>
    <lineage>
        <taxon>Eukaryota</taxon>
        <taxon>Fungi</taxon>
        <taxon>Fungi incertae sedis</taxon>
        <taxon>Mucoromycota</taxon>
        <taxon>Glomeromycotina</taxon>
        <taxon>Glomeromycetes</taxon>
        <taxon>Diversisporales</taxon>
        <taxon>Gigasporaceae</taxon>
        <taxon>Gigaspora</taxon>
    </lineage>
</organism>
<feature type="region of interest" description="Disordered" evidence="1">
    <location>
        <begin position="1"/>
        <end position="25"/>
    </location>
</feature>
<feature type="compositionally biased region" description="Polar residues" evidence="1">
    <location>
        <begin position="7"/>
        <end position="16"/>
    </location>
</feature>